<gene>
    <name evidence="1" type="ORF">H9806_06945</name>
</gene>
<comment type="caution">
    <text evidence="1">The sequence shown here is derived from an EMBL/GenBank/DDBJ whole genome shotgun (WGS) entry which is preliminary data.</text>
</comment>
<dbReference type="EMBL" id="JAHLFT010000087">
    <property type="protein sequence ID" value="MBU3828845.1"/>
    <property type="molecule type" value="Genomic_DNA"/>
</dbReference>
<sequence length="93" mass="10318">MDNGNLIITKSRDTFNPSKDDDDFNISVNIKNNAAGDKYKFVVKNGGSKGEITSLPKNLGTTTLKNLLMKLLLKMTLRLAIQKLLVRILQLAI</sequence>
<evidence type="ECO:0000313" key="1">
    <source>
        <dbReference type="EMBL" id="MBU3828845.1"/>
    </source>
</evidence>
<evidence type="ECO:0000313" key="2">
    <source>
        <dbReference type="Proteomes" id="UP000823844"/>
    </source>
</evidence>
<reference evidence="1" key="2">
    <citation type="submission" date="2021-04" db="EMBL/GenBank/DDBJ databases">
        <authorList>
            <person name="Gilroy R."/>
        </authorList>
    </citation>
    <scope>NUCLEOTIDE SEQUENCE</scope>
    <source>
        <strain evidence="1">F6-686</strain>
    </source>
</reference>
<organism evidence="1 2">
    <name type="scientific">Candidatus Lactobacillus pullistercoris</name>
    <dbReference type="NCBI Taxonomy" id="2838636"/>
    <lineage>
        <taxon>Bacteria</taxon>
        <taxon>Bacillati</taxon>
        <taxon>Bacillota</taxon>
        <taxon>Bacilli</taxon>
        <taxon>Lactobacillales</taxon>
        <taxon>Lactobacillaceae</taxon>
        <taxon>Lactobacillus</taxon>
    </lineage>
</organism>
<name>A0A9E2NU89_9LACO</name>
<proteinExistence type="predicted"/>
<reference evidence="1" key="1">
    <citation type="journal article" date="2021" name="PeerJ">
        <title>Extensive microbial diversity within the chicken gut microbiome revealed by metagenomics and culture.</title>
        <authorList>
            <person name="Gilroy R."/>
            <person name="Ravi A."/>
            <person name="Getino M."/>
            <person name="Pursley I."/>
            <person name="Horton D.L."/>
            <person name="Alikhan N.F."/>
            <person name="Baker D."/>
            <person name="Gharbi K."/>
            <person name="Hall N."/>
            <person name="Watson M."/>
            <person name="Adriaenssens E.M."/>
            <person name="Foster-Nyarko E."/>
            <person name="Jarju S."/>
            <person name="Secka A."/>
            <person name="Antonio M."/>
            <person name="Oren A."/>
            <person name="Chaudhuri R.R."/>
            <person name="La Ragione R."/>
            <person name="Hildebrand F."/>
            <person name="Pallen M.J."/>
        </authorList>
    </citation>
    <scope>NUCLEOTIDE SEQUENCE</scope>
    <source>
        <strain evidence="1">F6-686</strain>
    </source>
</reference>
<protein>
    <submittedName>
        <fullName evidence="1">Uncharacterized protein</fullName>
    </submittedName>
</protein>
<accession>A0A9E2NU89</accession>
<dbReference type="AlphaFoldDB" id="A0A9E2NU89"/>
<dbReference type="Proteomes" id="UP000823844">
    <property type="component" value="Unassembled WGS sequence"/>
</dbReference>